<dbReference type="Proteomes" id="UP000198680">
    <property type="component" value="Unassembled WGS sequence"/>
</dbReference>
<dbReference type="EMBL" id="FNHE01000011">
    <property type="protein sequence ID" value="SDN06742.1"/>
    <property type="molecule type" value="Genomic_DNA"/>
</dbReference>
<organism evidence="2 3">
    <name type="scientific">Geodermatophilus siccatus</name>
    <dbReference type="NCBI Taxonomy" id="1137991"/>
    <lineage>
        <taxon>Bacteria</taxon>
        <taxon>Bacillati</taxon>
        <taxon>Actinomycetota</taxon>
        <taxon>Actinomycetes</taxon>
        <taxon>Geodermatophilales</taxon>
        <taxon>Geodermatophilaceae</taxon>
        <taxon>Geodermatophilus</taxon>
    </lineage>
</organism>
<evidence type="ECO:0000256" key="1">
    <source>
        <dbReference type="SAM" id="MobiDB-lite"/>
    </source>
</evidence>
<protein>
    <submittedName>
        <fullName evidence="2">Uncharacterized protein</fullName>
    </submittedName>
</protein>
<proteinExistence type="predicted"/>
<dbReference type="STRING" id="1137991.SAMN05660642_03986"/>
<evidence type="ECO:0000313" key="3">
    <source>
        <dbReference type="Proteomes" id="UP000198680"/>
    </source>
</evidence>
<evidence type="ECO:0000313" key="2">
    <source>
        <dbReference type="EMBL" id="SDN06742.1"/>
    </source>
</evidence>
<accession>A0A1G9YCA1</accession>
<feature type="region of interest" description="Disordered" evidence="1">
    <location>
        <begin position="1"/>
        <end position="50"/>
    </location>
</feature>
<dbReference type="AlphaFoldDB" id="A0A1G9YCA1"/>
<name>A0A1G9YCA1_9ACTN</name>
<gene>
    <name evidence="2" type="ORF">SAMN05660642_03986</name>
</gene>
<feature type="compositionally biased region" description="Low complexity" evidence="1">
    <location>
        <begin position="29"/>
        <end position="40"/>
    </location>
</feature>
<keyword evidence="3" id="KW-1185">Reference proteome</keyword>
<reference evidence="3" key="1">
    <citation type="submission" date="2016-10" db="EMBL/GenBank/DDBJ databases">
        <authorList>
            <person name="Varghese N."/>
            <person name="Submissions S."/>
        </authorList>
    </citation>
    <scope>NUCLEOTIDE SEQUENCE [LARGE SCALE GENOMIC DNA]</scope>
    <source>
        <strain evidence="3">DSM 45419</strain>
    </source>
</reference>
<sequence>MPSGQPLQRHGGAHPWARHPLQREVDRFPPVSSTGDSSTSGRGGPTALPVEQAHAAQDLTRAAAQRPAHWQRVAAHQASRAAVHRLAGALVQRREGLLAALTRR</sequence>